<keyword evidence="2" id="KW-1185">Reference proteome</keyword>
<dbReference type="RefSeq" id="WP_154810076.1">
    <property type="nucleotide sequence ID" value="NZ_VIAQ01000015.1"/>
</dbReference>
<reference evidence="1 2" key="1">
    <citation type="submission" date="2019-06" db="EMBL/GenBank/DDBJ databases">
        <title>Draft genome sequence of Methanolobus vulcani B1d.</title>
        <authorList>
            <person name="Creighbaum A.J."/>
            <person name="Ticak T."/>
            <person name="Hariraju D."/>
            <person name="Arivett B.A."/>
            <person name="Ferguson D.J.Jr."/>
        </authorList>
    </citation>
    <scope>NUCLEOTIDE SEQUENCE [LARGE SCALE GENOMIC DNA]</scope>
    <source>
        <strain evidence="1 2">B1d</strain>
    </source>
</reference>
<gene>
    <name evidence="1" type="ORF">FKV42_09980</name>
</gene>
<dbReference type="AlphaFoldDB" id="A0A7Z8P203"/>
<evidence type="ECO:0000313" key="2">
    <source>
        <dbReference type="Proteomes" id="UP000319335"/>
    </source>
</evidence>
<accession>A0A7Z8P203</accession>
<protein>
    <submittedName>
        <fullName evidence="1">Uncharacterized protein</fullName>
    </submittedName>
</protein>
<comment type="caution">
    <text evidence="1">The sequence shown here is derived from an EMBL/GenBank/DDBJ whole genome shotgun (WGS) entry which is preliminary data.</text>
</comment>
<proteinExistence type="predicted"/>
<organism evidence="1 2">
    <name type="scientific">Methanolobus vulcani</name>
    <dbReference type="NCBI Taxonomy" id="38026"/>
    <lineage>
        <taxon>Archaea</taxon>
        <taxon>Methanobacteriati</taxon>
        <taxon>Methanobacteriota</taxon>
        <taxon>Stenosarchaea group</taxon>
        <taxon>Methanomicrobia</taxon>
        <taxon>Methanosarcinales</taxon>
        <taxon>Methanosarcinaceae</taxon>
        <taxon>Methanolobus</taxon>
    </lineage>
</organism>
<dbReference type="EMBL" id="VIAQ01000015">
    <property type="protein sequence ID" value="TQD25351.1"/>
    <property type="molecule type" value="Genomic_DNA"/>
</dbReference>
<name>A0A7Z8P203_9EURY</name>
<sequence length="593" mass="62235">MENEIYAGAMAVVSEIENITNDRIEALTKGHGMTNIAAICAANAIATEVFRGVNILLTDEDTGSLQIDDVLRKGIEAAKEAGADPTNAALFAATVCYFAGTNAQAGVPAGNRKLGALARMIAGVPRSGVAAVPTPKSNNKVSGFAAVQALYEALREGKLTKVVGKKLPLGVAGGPLYGHNTLGEDVGFVEVAVNGAKIGTQAMMDAYSGAGVSPSPVISAIMGVAATLEIVHPDSFVGEEYGGFFDVNSAYLAGKAACEVAGIPEKLHMRGTNEEYDSARVIGDLGVIIKDIGAPTVVGMMAFGEMLCSFQESVQIGAGFSGGPIMPPLGHMSSDAIVTLRCLISVEKDIDKAAEMIAQIKKTEWLDPVMAAVGANTIARKAEQVRRGPITKTIIAGTEPVRSAAIFYRAQKAYYDLKAGKSVDEVVKELDAERKETVEKNASAMLGMMTGHEVDIKIVKIAGGARRSHPFTNAYYGFDTDVDVDITLDGTKYELRGVAQKVIPDAVFNDDKDVLDIIPFAAIPVSELQLSGHSIINITVPAAVAAAMKIEEPKDAAKKCEAGGKYCSAAIPGAKDKAKRVSKLAVRIMDELK</sequence>
<dbReference type="Proteomes" id="UP000319335">
    <property type="component" value="Unassembled WGS sequence"/>
</dbReference>
<evidence type="ECO:0000313" key="1">
    <source>
        <dbReference type="EMBL" id="TQD25351.1"/>
    </source>
</evidence>
<dbReference type="OrthoDB" id="142266at2157"/>